<dbReference type="EMBL" id="JYDR01000056">
    <property type="protein sequence ID" value="KRY71593.1"/>
    <property type="molecule type" value="Genomic_DNA"/>
</dbReference>
<dbReference type="InterPro" id="IPR014044">
    <property type="entry name" value="CAP_dom"/>
</dbReference>
<evidence type="ECO:0000256" key="2">
    <source>
        <dbReference type="SAM" id="MobiDB-lite"/>
    </source>
</evidence>
<feature type="region of interest" description="Disordered" evidence="2">
    <location>
        <begin position="150"/>
        <end position="171"/>
    </location>
</feature>
<dbReference type="SMART" id="SM00198">
    <property type="entry name" value="SCP"/>
    <property type="match status" value="1"/>
</dbReference>
<accession>A0A0V1ECP8</accession>
<gene>
    <name evidence="4" type="primary">GLIPR1L1</name>
    <name evidence="4" type="ORF">T4A_10473</name>
</gene>
<feature type="non-terminal residue" evidence="4">
    <location>
        <position position="448"/>
    </location>
</feature>
<dbReference type="PROSITE" id="PS51670">
    <property type="entry name" value="SHKT"/>
    <property type="match status" value="1"/>
</dbReference>
<feature type="domain" description="ShKT" evidence="3">
    <location>
        <begin position="409"/>
        <end position="447"/>
    </location>
</feature>
<dbReference type="InterPro" id="IPR003582">
    <property type="entry name" value="ShKT_dom"/>
</dbReference>
<evidence type="ECO:0000313" key="5">
    <source>
        <dbReference type="Proteomes" id="UP000054632"/>
    </source>
</evidence>
<protein>
    <submittedName>
        <fullName evidence="4">GLIPR1-like protein 1</fullName>
    </submittedName>
</protein>
<reference evidence="4 5" key="1">
    <citation type="submission" date="2015-01" db="EMBL/GenBank/DDBJ databases">
        <title>Evolution of Trichinella species and genotypes.</title>
        <authorList>
            <person name="Korhonen P.K."/>
            <person name="Edoardo P."/>
            <person name="Giuseppe L.R."/>
            <person name="Gasser R.B."/>
        </authorList>
    </citation>
    <scope>NUCLEOTIDE SEQUENCE [LARGE SCALE GENOMIC DNA]</scope>
    <source>
        <strain evidence="4">ISS13</strain>
    </source>
</reference>
<proteinExistence type="predicted"/>
<comment type="caution">
    <text evidence="1">Lacks conserved residue(s) required for the propagation of feature annotation.</text>
</comment>
<evidence type="ECO:0000256" key="1">
    <source>
        <dbReference type="PROSITE-ProRule" id="PRU01005"/>
    </source>
</evidence>
<dbReference type="AlphaFoldDB" id="A0A0V1ECP8"/>
<dbReference type="PRINTS" id="PR00837">
    <property type="entry name" value="V5TPXLIKE"/>
</dbReference>
<dbReference type="Pfam" id="PF01549">
    <property type="entry name" value="ShK"/>
    <property type="match status" value="1"/>
</dbReference>
<dbReference type="InterPro" id="IPR001283">
    <property type="entry name" value="CRISP-related"/>
</dbReference>
<sequence>SCFIHVHVKNENKANKIAYKSRIPRLNIQSQNYRMLTFLFALSVLYATAGAQSYGSSSSSFKVYRNGQLVDSGSSQSGFPDFFSNGGRSFFSDMFSDDDSFGSLRNKMLKNNNFGDSFGTDSGSDQSFFTSSRGSPKEFGGNGFFFSNERSFPGQSGGRGNTADVTYNTKPQGNVKLSKGAVTLSEKVKKFVTDEHNNYRKKAAKGQLKGQGKATAMSELKWSDALAEKAAEWASGCQFMHSPKGRYCGLEGADNIGENLAVGTFHGALSGEDAYIEKFRTSINGWFEEYRNYDFQNARCMRGMCGHYTQVIENQIYVILLLFTLYTFILQMVSDTSLKLGCALAICPNGTPQFANGQSVYLVVCNYAPGDNYGGEPPYKTAQQTCPAVRPSRVDDMCTGEGSDKPTVCENRSPGCEKWKREGKCALCNNDYYKFMKDTCSGSCGFCS</sequence>
<organism evidence="4 5">
    <name type="scientific">Trichinella pseudospiralis</name>
    <name type="common">Parasitic roundworm</name>
    <dbReference type="NCBI Taxonomy" id="6337"/>
    <lineage>
        <taxon>Eukaryota</taxon>
        <taxon>Metazoa</taxon>
        <taxon>Ecdysozoa</taxon>
        <taxon>Nematoda</taxon>
        <taxon>Enoplea</taxon>
        <taxon>Dorylaimia</taxon>
        <taxon>Trichinellida</taxon>
        <taxon>Trichinellidae</taxon>
        <taxon>Trichinella</taxon>
    </lineage>
</organism>
<dbReference type="InterPro" id="IPR035940">
    <property type="entry name" value="CAP_sf"/>
</dbReference>
<dbReference type="Pfam" id="PF00188">
    <property type="entry name" value="CAP"/>
    <property type="match status" value="1"/>
</dbReference>
<dbReference type="CDD" id="cd05380">
    <property type="entry name" value="CAP_euk"/>
    <property type="match status" value="1"/>
</dbReference>
<evidence type="ECO:0000313" key="4">
    <source>
        <dbReference type="EMBL" id="KRY71593.1"/>
    </source>
</evidence>
<dbReference type="Gene3D" id="1.10.10.1940">
    <property type="match status" value="1"/>
</dbReference>
<comment type="caution">
    <text evidence="4">The sequence shown here is derived from an EMBL/GenBank/DDBJ whole genome shotgun (WGS) entry which is preliminary data.</text>
</comment>
<dbReference type="PANTHER" id="PTHR10334">
    <property type="entry name" value="CYSTEINE-RICH SECRETORY PROTEIN-RELATED"/>
    <property type="match status" value="1"/>
</dbReference>
<dbReference type="SUPFAM" id="SSF55797">
    <property type="entry name" value="PR-1-like"/>
    <property type="match status" value="1"/>
</dbReference>
<evidence type="ECO:0000259" key="3">
    <source>
        <dbReference type="PROSITE" id="PS51670"/>
    </source>
</evidence>
<dbReference type="Gene3D" id="3.40.33.10">
    <property type="entry name" value="CAP"/>
    <property type="match status" value="1"/>
</dbReference>
<name>A0A0V1ECP8_TRIPS</name>
<dbReference type="Proteomes" id="UP000054632">
    <property type="component" value="Unassembled WGS sequence"/>
</dbReference>
<feature type="non-terminal residue" evidence="4">
    <location>
        <position position="1"/>
    </location>
</feature>